<evidence type="ECO:0000256" key="3">
    <source>
        <dbReference type="ARBA" id="ARBA00023163"/>
    </source>
</evidence>
<gene>
    <name evidence="5" type="ORF">E2562_025298</name>
</gene>
<sequence length="110" mass="12334">MVSHIITNNNCCDAAVATATVAPRRRLLPSAVKNAGSKERRRIKRCVEVRRKMEALRSLMPGAGAGEVAEDGVRLNVEELLFRAADYITRLQLQVKMMQLMVDVLEHMKD</sequence>
<dbReference type="Pfam" id="PF00010">
    <property type="entry name" value="HLH"/>
    <property type="match status" value="1"/>
</dbReference>
<dbReference type="Gene3D" id="4.10.280.10">
    <property type="entry name" value="Helix-loop-helix DNA-binding domain"/>
    <property type="match status" value="1"/>
</dbReference>
<keyword evidence="6" id="KW-1185">Reference proteome</keyword>
<reference evidence="5 6" key="1">
    <citation type="submission" date="2019-11" db="EMBL/GenBank/DDBJ databases">
        <title>Whole genome sequence of Oryza granulata.</title>
        <authorList>
            <person name="Li W."/>
        </authorList>
    </citation>
    <scope>NUCLEOTIDE SEQUENCE [LARGE SCALE GENOMIC DNA]</scope>
    <source>
        <strain evidence="6">cv. Menghai</strain>
        <tissue evidence="5">Leaf</tissue>
    </source>
</reference>
<keyword evidence="2" id="KW-0805">Transcription regulation</keyword>
<dbReference type="GO" id="GO:0006355">
    <property type="term" value="P:regulation of DNA-templated transcription"/>
    <property type="evidence" value="ECO:0007669"/>
    <property type="project" value="InterPro"/>
</dbReference>
<dbReference type="PANTHER" id="PTHR33124:SF79">
    <property type="entry name" value="OS05G0157400 PROTEIN"/>
    <property type="match status" value="1"/>
</dbReference>
<evidence type="ECO:0000259" key="4">
    <source>
        <dbReference type="Pfam" id="PF00010"/>
    </source>
</evidence>
<accession>A0A6G1EP89</accession>
<dbReference type="GO" id="GO:0046983">
    <property type="term" value="F:protein dimerization activity"/>
    <property type="evidence" value="ECO:0007669"/>
    <property type="project" value="InterPro"/>
</dbReference>
<dbReference type="InterPro" id="IPR011598">
    <property type="entry name" value="bHLH_dom"/>
</dbReference>
<evidence type="ECO:0000256" key="1">
    <source>
        <dbReference type="ARBA" id="ARBA00005510"/>
    </source>
</evidence>
<dbReference type="PANTHER" id="PTHR33124">
    <property type="entry name" value="TRANSCRIPTION FACTOR IBH1-LIKE 1"/>
    <property type="match status" value="1"/>
</dbReference>
<feature type="domain" description="BHLH" evidence="4">
    <location>
        <begin position="38"/>
        <end position="92"/>
    </location>
</feature>
<comment type="similarity">
    <text evidence="1">Belongs to the bHLH protein family.</text>
</comment>
<dbReference type="InterPro" id="IPR044660">
    <property type="entry name" value="IBH1-like"/>
</dbReference>
<dbReference type="SUPFAM" id="SSF47459">
    <property type="entry name" value="HLH, helix-loop-helix DNA-binding domain"/>
    <property type="match status" value="1"/>
</dbReference>
<evidence type="ECO:0000256" key="2">
    <source>
        <dbReference type="ARBA" id="ARBA00023015"/>
    </source>
</evidence>
<keyword evidence="3" id="KW-0804">Transcription</keyword>
<protein>
    <recommendedName>
        <fullName evidence="4">BHLH domain-containing protein</fullName>
    </recommendedName>
</protein>
<proteinExistence type="inferred from homology"/>
<dbReference type="EMBL" id="SPHZ02000003">
    <property type="protein sequence ID" value="KAF0926453.1"/>
    <property type="molecule type" value="Genomic_DNA"/>
</dbReference>
<evidence type="ECO:0000313" key="6">
    <source>
        <dbReference type="Proteomes" id="UP000479710"/>
    </source>
</evidence>
<comment type="caution">
    <text evidence="5">The sequence shown here is derived from an EMBL/GenBank/DDBJ whole genome shotgun (WGS) entry which is preliminary data.</text>
</comment>
<evidence type="ECO:0000313" key="5">
    <source>
        <dbReference type="EMBL" id="KAF0926453.1"/>
    </source>
</evidence>
<organism evidence="5 6">
    <name type="scientific">Oryza meyeriana var. granulata</name>
    <dbReference type="NCBI Taxonomy" id="110450"/>
    <lineage>
        <taxon>Eukaryota</taxon>
        <taxon>Viridiplantae</taxon>
        <taxon>Streptophyta</taxon>
        <taxon>Embryophyta</taxon>
        <taxon>Tracheophyta</taxon>
        <taxon>Spermatophyta</taxon>
        <taxon>Magnoliopsida</taxon>
        <taxon>Liliopsida</taxon>
        <taxon>Poales</taxon>
        <taxon>Poaceae</taxon>
        <taxon>BOP clade</taxon>
        <taxon>Oryzoideae</taxon>
        <taxon>Oryzeae</taxon>
        <taxon>Oryzinae</taxon>
        <taxon>Oryza</taxon>
        <taxon>Oryza meyeriana</taxon>
    </lineage>
</organism>
<dbReference type="InterPro" id="IPR036638">
    <property type="entry name" value="HLH_DNA-bd_sf"/>
</dbReference>
<name>A0A6G1EP89_9ORYZ</name>
<dbReference type="Proteomes" id="UP000479710">
    <property type="component" value="Unassembled WGS sequence"/>
</dbReference>
<dbReference type="OrthoDB" id="1935502at2759"/>
<dbReference type="AlphaFoldDB" id="A0A6G1EP89"/>